<protein>
    <submittedName>
        <fullName evidence="1">Uncharacterized protein</fullName>
    </submittedName>
</protein>
<accession>A0ACB0Y9W1</accession>
<comment type="caution">
    <text evidence="1">The sequence shown here is derived from an EMBL/GenBank/DDBJ whole genome shotgun (WGS) entry which is preliminary data.</text>
</comment>
<proteinExistence type="predicted"/>
<evidence type="ECO:0000313" key="1">
    <source>
        <dbReference type="EMBL" id="CAK5037157.1"/>
    </source>
</evidence>
<organism evidence="1 2">
    <name type="scientific">Meloidogyne enterolobii</name>
    <name type="common">Root-knot nematode worm</name>
    <name type="synonym">Meloidogyne mayaguensis</name>
    <dbReference type="NCBI Taxonomy" id="390850"/>
    <lineage>
        <taxon>Eukaryota</taxon>
        <taxon>Metazoa</taxon>
        <taxon>Ecdysozoa</taxon>
        <taxon>Nematoda</taxon>
        <taxon>Chromadorea</taxon>
        <taxon>Rhabditida</taxon>
        <taxon>Tylenchina</taxon>
        <taxon>Tylenchomorpha</taxon>
        <taxon>Tylenchoidea</taxon>
        <taxon>Meloidogynidae</taxon>
        <taxon>Meloidogyninae</taxon>
        <taxon>Meloidogyne</taxon>
    </lineage>
</organism>
<dbReference type="Proteomes" id="UP001497535">
    <property type="component" value="Unassembled WGS sequence"/>
</dbReference>
<sequence>MHKRGIVKIIEHFELGGSVYIVMEYCKDGSLREYVKKNGPMGVLLATDILIQLCDALKLIHDEDIAHRDLTPNNVLIWEIKRGRDDDVKRIRVKVTDFGLSKETPNNKQGLFKTTLGTIPFMAPEVLAGKYTKAADVFALGSIFYFLLSGSYLTDRSNSDKRPKLSTTLDGVIKRNSIAKFDSNIKNNLRSFLHAMLCDEKTRIRLDEIRDHKFMEWFYDERYEIDPELREFCSHSQNGHLRSRSQSRESERKPLQQLNRQDVQKRSNRDSAFGSDQSNSGSGRCRHPQTDQNGRCLTCSFKLRNIFPGDSNNNIRNIQSNPTRPQYASTSKDKRYEPDLPATSSQNNEASIYDLKQAPWPLPKITYTYTAVHQSGRCIFYNYSHARERLPLVAVLEKSSPKDNQTICKIFELRQNDKEQEVKGILYDLITQFITLTQLRILQPQGKNVRKPERNGERITDARELVRLKSFAEFRDCKMAKDGYETLWGFLKMAASRIVQGYCEEIIGHRKYRIELYLNGWASLFIGPGGAKDINDLKLSGKQKTHNGQFEKVQTGATLTEKEQLPAIELAKALRTHVKESVWKKFNRRNIRCTIYTHGFG</sequence>
<dbReference type="EMBL" id="CAVMJV010000008">
    <property type="protein sequence ID" value="CAK5037157.1"/>
    <property type="molecule type" value="Genomic_DNA"/>
</dbReference>
<name>A0ACB0Y9W1_MELEN</name>
<evidence type="ECO:0000313" key="2">
    <source>
        <dbReference type="Proteomes" id="UP001497535"/>
    </source>
</evidence>
<gene>
    <name evidence="1" type="ORF">MENTE1834_LOCUS9240</name>
</gene>
<reference evidence="1" key="1">
    <citation type="submission" date="2023-11" db="EMBL/GenBank/DDBJ databases">
        <authorList>
            <person name="Poullet M."/>
        </authorList>
    </citation>
    <scope>NUCLEOTIDE SEQUENCE</scope>
    <source>
        <strain evidence="1">E1834</strain>
    </source>
</reference>
<keyword evidence="2" id="KW-1185">Reference proteome</keyword>